<name>A0ABM6SJH2_9ACTN</name>
<reference evidence="10 11" key="1">
    <citation type="submission" date="2018-02" db="EMBL/GenBank/DDBJ databases">
        <title>Complete genome sequence of Streptomyces dengpaensis, the producer of angucyclines.</title>
        <authorList>
            <person name="Yumei L."/>
        </authorList>
    </citation>
    <scope>NUCLEOTIDE SEQUENCE [LARGE SCALE GENOMIC DNA]</scope>
    <source>
        <strain evidence="10 11">XZHG99</strain>
    </source>
</reference>
<dbReference type="SFLD" id="SFLDG01123">
    <property type="entry name" value="methyltransferase_(Class_B)"/>
    <property type="match status" value="1"/>
</dbReference>
<accession>A0ABM6SJH2</accession>
<dbReference type="InterPro" id="IPR006638">
    <property type="entry name" value="Elp3/MiaA/NifB-like_rSAM"/>
</dbReference>
<organism evidence="10 11">
    <name type="scientific">Streptomyces dengpaensis</name>
    <dbReference type="NCBI Taxonomy" id="2049881"/>
    <lineage>
        <taxon>Bacteria</taxon>
        <taxon>Bacillati</taxon>
        <taxon>Actinomycetota</taxon>
        <taxon>Actinomycetes</taxon>
        <taxon>Kitasatosporales</taxon>
        <taxon>Streptomycetaceae</taxon>
        <taxon>Streptomyces</taxon>
    </lineage>
</organism>
<evidence type="ECO:0000256" key="5">
    <source>
        <dbReference type="ARBA" id="ARBA00022723"/>
    </source>
</evidence>
<dbReference type="InterPro" id="IPR023404">
    <property type="entry name" value="rSAM_horseshoe"/>
</dbReference>
<evidence type="ECO:0000256" key="7">
    <source>
        <dbReference type="ARBA" id="ARBA00023014"/>
    </source>
</evidence>
<keyword evidence="6" id="KW-0408">Iron</keyword>
<keyword evidence="4" id="KW-0949">S-adenosyl-L-methionine</keyword>
<dbReference type="NCBIfam" id="TIGR04479">
    <property type="entry name" value="bcpD_PhpK_rSAM"/>
    <property type="match status" value="1"/>
</dbReference>
<keyword evidence="5" id="KW-0479">Metal-binding</keyword>
<dbReference type="InterPro" id="IPR031003">
    <property type="entry name" value="BcpD_PhpK_rSAM"/>
</dbReference>
<keyword evidence="7" id="KW-0411">Iron-sulfur</keyword>
<keyword evidence="2" id="KW-0489">Methyltransferase</keyword>
<dbReference type="PANTHER" id="PTHR43409:SF7">
    <property type="entry name" value="BLL1977 PROTEIN"/>
    <property type="match status" value="1"/>
</dbReference>
<dbReference type="InterPro" id="IPR034466">
    <property type="entry name" value="Methyltransferase_Class_B"/>
</dbReference>
<protein>
    <submittedName>
        <fullName evidence="10">PhpK family radical SAM P-methyltransferase</fullName>
    </submittedName>
</protein>
<feature type="domain" description="B12-binding" evidence="8">
    <location>
        <begin position="66"/>
        <end position="206"/>
    </location>
</feature>
<dbReference type="SMART" id="SM00729">
    <property type="entry name" value="Elp3"/>
    <property type="match status" value="1"/>
</dbReference>
<dbReference type="InterPro" id="IPR051198">
    <property type="entry name" value="BchE-like"/>
</dbReference>
<evidence type="ECO:0000313" key="10">
    <source>
        <dbReference type="EMBL" id="AVH54667.1"/>
    </source>
</evidence>
<proteinExistence type="predicted"/>
<dbReference type="PROSITE" id="PS51332">
    <property type="entry name" value="B12_BINDING"/>
    <property type="match status" value="1"/>
</dbReference>
<dbReference type="SFLD" id="SFLDS00029">
    <property type="entry name" value="Radical_SAM"/>
    <property type="match status" value="1"/>
</dbReference>
<evidence type="ECO:0000256" key="3">
    <source>
        <dbReference type="ARBA" id="ARBA00022679"/>
    </source>
</evidence>
<evidence type="ECO:0000259" key="9">
    <source>
        <dbReference type="PROSITE" id="PS51918"/>
    </source>
</evidence>
<dbReference type="InterPro" id="IPR007197">
    <property type="entry name" value="rSAM"/>
</dbReference>
<evidence type="ECO:0000256" key="2">
    <source>
        <dbReference type="ARBA" id="ARBA00022603"/>
    </source>
</evidence>
<evidence type="ECO:0000256" key="6">
    <source>
        <dbReference type="ARBA" id="ARBA00023004"/>
    </source>
</evidence>
<dbReference type="PANTHER" id="PTHR43409">
    <property type="entry name" value="ANAEROBIC MAGNESIUM-PROTOPORPHYRIN IX MONOMETHYL ESTER CYCLASE-RELATED"/>
    <property type="match status" value="1"/>
</dbReference>
<dbReference type="Proteomes" id="UP000238413">
    <property type="component" value="Chromosome"/>
</dbReference>
<dbReference type="RefSeq" id="WP_099505108.1">
    <property type="nucleotide sequence ID" value="NZ_CP026652.1"/>
</dbReference>
<dbReference type="Pfam" id="PF04055">
    <property type="entry name" value="Radical_SAM"/>
    <property type="match status" value="1"/>
</dbReference>
<evidence type="ECO:0000259" key="8">
    <source>
        <dbReference type="PROSITE" id="PS51332"/>
    </source>
</evidence>
<keyword evidence="11" id="KW-1185">Reference proteome</keyword>
<dbReference type="PROSITE" id="PS51918">
    <property type="entry name" value="RADICAL_SAM"/>
    <property type="match status" value="1"/>
</dbReference>
<dbReference type="InterPro" id="IPR006158">
    <property type="entry name" value="Cobalamin-bd"/>
</dbReference>
<sequence length="558" mass="63324">MATTSDLDCLIIGYNDVPFSQQWNRVSNRGARDPERLMFMRDHLLFDGERLPYMDVMNKVLHRAGKMDENVYIHGGETPNLAAHYLANYLLRHGFSAECTSLFGCEQDRIRDILQTRRPRAVAITTTYYIIPNPVVEITRFIREVLPETTIVVGGPLVGNLLKDLEKDELSEVLAWMDADVYINESQGEWTLTQVAAALRDGGDLKDVPNLLLPTGAGDFKLTRIKAEANVLDECAIDWSMFGDSLGPTVHTRTARSCAFKCSFCDYPIRAGALTLASVETVERELRQLDRMGVKQMVFIDDTFNVPGPRFKELCRMMARNDFGFQWYSFFRAGTARDEETYNLMAESKCRAVFLGIEAGDDGILRNMSKVATLDRYRVGIERLHARGIDTFASFISGFPGETEKTVQNTIDFINEVGPTFWRTEPWWYNHRAPVQKQAAEFGLSGREYNWRHNTMDINGAVDACHALFDQVTNSLWMPGYNFDFWALPYLLGKGLEMPDIIEFHRLARQIMDYNDRPGAGPAPEIVDRMYHVFDNAPRITGKYRPPAGREAVPALAA</sequence>
<dbReference type="SFLD" id="SFLDG01082">
    <property type="entry name" value="B12-binding_domain_containing"/>
    <property type="match status" value="1"/>
</dbReference>
<comment type="cofactor">
    <cofactor evidence="1">
        <name>[4Fe-4S] cluster</name>
        <dbReference type="ChEBI" id="CHEBI:49883"/>
    </cofactor>
</comment>
<gene>
    <name evidence="10" type="ORF">C4B68_01205</name>
</gene>
<keyword evidence="3" id="KW-0808">Transferase</keyword>
<dbReference type="SUPFAM" id="SSF102114">
    <property type="entry name" value="Radical SAM enzymes"/>
    <property type="match status" value="1"/>
</dbReference>
<feature type="domain" description="Radical SAM core" evidence="9">
    <location>
        <begin position="244"/>
        <end position="459"/>
    </location>
</feature>
<dbReference type="InterPro" id="IPR058240">
    <property type="entry name" value="rSAM_sf"/>
</dbReference>
<evidence type="ECO:0000313" key="11">
    <source>
        <dbReference type="Proteomes" id="UP000238413"/>
    </source>
</evidence>
<evidence type="ECO:0000256" key="4">
    <source>
        <dbReference type="ARBA" id="ARBA00022691"/>
    </source>
</evidence>
<dbReference type="Gene3D" id="3.80.30.20">
    <property type="entry name" value="tm_1862 like domain"/>
    <property type="match status" value="1"/>
</dbReference>
<evidence type="ECO:0000256" key="1">
    <source>
        <dbReference type="ARBA" id="ARBA00001966"/>
    </source>
</evidence>
<dbReference type="EMBL" id="CP026652">
    <property type="protein sequence ID" value="AVH54667.1"/>
    <property type="molecule type" value="Genomic_DNA"/>
</dbReference>